<organism evidence="1">
    <name type="scientific">marine sediment metagenome</name>
    <dbReference type="NCBI Taxonomy" id="412755"/>
    <lineage>
        <taxon>unclassified sequences</taxon>
        <taxon>metagenomes</taxon>
        <taxon>ecological metagenomes</taxon>
    </lineage>
</organism>
<feature type="non-terminal residue" evidence="1">
    <location>
        <position position="50"/>
    </location>
</feature>
<protein>
    <submittedName>
        <fullName evidence="1">Uncharacterized protein</fullName>
    </submittedName>
</protein>
<reference evidence="1" key="1">
    <citation type="journal article" date="2014" name="Front. Microbiol.">
        <title>High frequency of phylogenetically diverse reductive dehalogenase-homologous genes in deep subseafloor sedimentary metagenomes.</title>
        <authorList>
            <person name="Kawai M."/>
            <person name="Futagami T."/>
            <person name="Toyoda A."/>
            <person name="Takaki Y."/>
            <person name="Nishi S."/>
            <person name="Hori S."/>
            <person name="Arai W."/>
            <person name="Tsubouchi T."/>
            <person name="Morono Y."/>
            <person name="Uchiyama I."/>
            <person name="Ito T."/>
            <person name="Fujiyama A."/>
            <person name="Inagaki F."/>
            <person name="Takami H."/>
        </authorList>
    </citation>
    <scope>NUCLEOTIDE SEQUENCE</scope>
    <source>
        <strain evidence="1">Expedition CK06-06</strain>
    </source>
</reference>
<accession>X0U386</accession>
<proteinExistence type="predicted"/>
<sequence>MTELLAAWIKQDLDEVDPEIAKTVHAYRAGYRPEERRKIERGLKQREISG</sequence>
<comment type="caution">
    <text evidence="1">The sequence shown here is derived from an EMBL/GenBank/DDBJ whole genome shotgun (WGS) entry which is preliminary data.</text>
</comment>
<dbReference type="EMBL" id="BARS01015741">
    <property type="protein sequence ID" value="GAF93826.1"/>
    <property type="molecule type" value="Genomic_DNA"/>
</dbReference>
<gene>
    <name evidence="1" type="ORF">S01H1_25995</name>
</gene>
<evidence type="ECO:0000313" key="1">
    <source>
        <dbReference type="EMBL" id="GAF93826.1"/>
    </source>
</evidence>
<name>X0U386_9ZZZZ</name>
<dbReference type="AlphaFoldDB" id="X0U386"/>